<dbReference type="PANTHER" id="PTHR14209">
    <property type="entry name" value="ISOAMYL ACETATE-HYDROLYZING ESTERASE 1"/>
    <property type="match status" value="1"/>
</dbReference>
<proteinExistence type="predicted"/>
<dbReference type="GO" id="GO:0016787">
    <property type="term" value="F:hydrolase activity"/>
    <property type="evidence" value="ECO:0007669"/>
    <property type="project" value="UniProtKB-KW"/>
</dbReference>
<evidence type="ECO:0000313" key="2">
    <source>
        <dbReference type="EMBL" id="MBU3828499.1"/>
    </source>
</evidence>
<evidence type="ECO:0000313" key="3">
    <source>
        <dbReference type="Proteomes" id="UP000823844"/>
    </source>
</evidence>
<reference evidence="2" key="2">
    <citation type="submission" date="2021-04" db="EMBL/GenBank/DDBJ databases">
        <authorList>
            <person name="Gilroy R."/>
        </authorList>
    </citation>
    <scope>NUCLEOTIDE SEQUENCE</scope>
    <source>
        <strain evidence="2">F6-686</strain>
    </source>
</reference>
<dbReference type="Pfam" id="PF13472">
    <property type="entry name" value="Lipase_GDSL_2"/>
    <property type="match status" value="1"/>
</dbReference>
<dbReference type="SUPFAM" id="SSF52266">
    <property type="entry name" value="SGNH hydrolase"/>
    <property type="match status" value="1"/>
</dbReference>
<name>A0A9E2NVK5_9LACO</name>
<dbReference type="Proteomes" id="UP000823844">
    <property type="component" value="Unassembled WGS sequence"/>
</dbReference>
<dbReference type="InterPro" id="IPR013830">
    <property type="entry name" value="SGNH_hydro"/>
</dbReference>
<accession>A0A9E2NVK5</accession>
<sequence>MKKIVLFGDSLFNGFRHHRNTDLVRKNLQEKLGKDFDIINLSLSGATTVEGLDYLPQIPADSDLIIIEYGTNDSSIVGISCENYRKNLETMIKFCDPKKVIIVSPWHSKPGVNYTIEQNLQENFASAKKLAQKYNCHFVNLWQITNGKKDIDQYYQNDGLHLTELGNEQLVKLLIIAIKKKLSN</sequence>
<dbReference type="Gene3D" id="3.40.50.1110">
    <property type="entry name" value="SGNH hydrolase"/>
    <property type="match status" value="1"/>
</dbReference>
<comment type="caution">
    <text evidence="2">The sequence shown here is derived from an EMBL/GenBank/DDBJ whole genome shotgun (WGS) entry which is preliminary data.</text>
</comment>
<reference evidence="2" key="1">
    <citation type="journal article" date="2021" name="PeerJ">
        <title>Extensive microbial diversity within the chicken gut microbiome revealed by metagenomics and culture.</title>
        <authorList>
            <person name="Gilroy R."/>
            <person name="Ravi A."/>
            <person name="Getino M."/>
            <person name="Pursley I."/>
            <person name="Horton D.L."/>
            <person name="Alikhan N.F."/>
            <person name="Baker D."/>
            <person name="Gharbi K."/>
            <person name="Hall N."/>
            <person name="Watson M."/>
            <person name="Adriaenssens E.M."/>
            <person name="Foster-Nyarko E."/>
            <person name="Jarju S."/>
            <person name="Secka A."/>
            <person name="Antonio M."/>
            <person name="Oren A."/>
            <person name="Chaudhuri R.R."/>
            <person name="La Ragione R."/>
            <person name="Hildebrand F."/>
            <person name="Pallen M.J."/>
        </authorList>
    </citation>
    <scope>NUCLEOTIDE SEQUENCE</scope>
    <source>
        <strain evidence="2">F6-686</strain>
    </source>
</reference>
<dbReference type="PANTHER" id="PTHR14209:SF19">
    <property type="entry name" value="ISOAMYL ACETATE-HYDROLYZING ESTERASE 1 HOMOLOG"/>
    <property type="match status" value="1"/>
</dbReference>
<protein>
    <submittedName>
        <fullName evidence="2">SGNH/GDSL hydrolase family protein</fullName>
    </submittedName>
</protein>
<dbReference type="EMBL" id="JAHLFT010000066">
    <property type="protein sequence ID" value="MBU3828499.1"/>
    <property type="molecule type" value="Genomic_DNA"/>
</dbReference>
<gene>
    <name evidence="2" type="ORF">H9806_05100</name>
</gene>
<dbReference type="AlphaFoldDB" id="A0A9E2NVK5"/>
<feature type="domain" description="SGNH hydrolase-type esterase" evidence="1">
    <location>
        <begin position="6"/>
        <end position="168"/>
    </location>
</feature>
<organism evidence="2 3">
    <name type="scientific">Candidatus Lactobacillus pullistercoris</name>
    <dbReference type="NCBI Taxonomy" id="2838636"/>
    <lineage>
        <taxon>Bacteria</taxon>
        <taxon>Bacillati</taxon>
        <taxon>Bacillota</taxon>
        <taxon>Bacilli</taxon>
        <taxon>Lactobacillales</taxon>
        <taxon>Lactobacillaceae</taxon>
        <taxon>Lactobacillus</taxon>
    </lineage>
</organism>
<dbReference type="InterPro" id="IPR045136">
    <property type="entry name" value="Iah1-like"/>
</dbReference>
<keyword evidence="2" id="KW-0378">Hydrolase</keyword>
<evidence type="ECO:0000259" key="1">
    <source>
        <dbReference type="Pfam" id="PF13472"/>
    </source>
</evidence>
<dbReference type="InterPro" id="IPR036514">
    <property type="entry name" value="SGNH_hydro_sf"/>
</dbReference>